<name>F4XP50_9CYAN</name>
<keyword evidence="2" id="KW-1185">Reference proteome</keyword>
<dbReference type="EMBL" id="GL890843">
    <property type="protein sequence ID" value="EGJ33585.1"/>
    <property type="molecule type" value="Genomic_DNA"/>
</dbReference>
<accession>F4XP50</accession>
<protein>
    <submittedName>
        <fullName evidence="1">Uncharacterized protein</fullName>
    </submittedName>
</protein>
<gene>
    <name evidence="1" type="ORF">LYNGBM3L_28110</name>
</gene>
<evidence type="ECO:0000313" key="1">
    <source>
        <dbReference type="EMBL" id="EGJ33585.1"/>
    </source>
</evidence>
<dbReference type="AlphaFoldDB" id="F4XP50"/>
<sequence>MYLIKLENAIAEISYEISLSAFARLKHSFLDYPLL</sequence>
<dbReference type="Proteomes" id="UP000003959">
    <property type="component" value="Unassembled WGS sequence"/>
</dbReference>
<proteinExistence type="predicted"/>
<organism evidence="1 2">
    <name type="scientific">Moorena producens 3L</name>
    <dbReference type="NCBI Taxonomy" id="489825"/>
    <lineage>
        <taxon>Bacteria</taxon>
        <taxon>Bacillati</taxon>
        <taxon>Cyanobacteriota</taxon>
        <taxon>Cyanophyceae</taxon>
        <taxon>Coleofasciculales</taxon>
        <taxon>Coleofasciculaceae</taxon>
        <taxon>Moorena</taxon>
    </lineage>
</organism>
<reference evidence="2" key="1">
    <citation type="journal article" date="2011" name="Proc. Natl. Acad. Sci. U.S.A.">
        <title>Genomic insights into the physiology and ecology of the marine filamentous cyanobacterium Lyngbya majuscula.</title>
        <authorList>
            <person name="Jones A.C."/>
            <person name="Monroe E.A."/>
            <person name="Podell S."/>
            <person name="Hess W.R."/>
            <person name="Klages S."/>
            <person name="Esquenazi E."/>
            <person name="Niessen S."/>
            <person name="Hoover H."/>
            <person name="Rothmann M."/>
            <person name="Lasken R.S."/>
            <person name="Yates J.R.III."/>
            <person name="Reinhardt R."/>
            <person name="Kube M."/>
            <person name="Burkart M.D."/>
            <person name="Allen E.E."/>
            <person name="Dorrestein P.C."/>
            <person name="Gerwick W.H."/>
            <person name="Gerwick L."/>
        </authorList>
    </citation>
    <scope>NUCLEOTIDE SEQUENCE [LARGE SCALE GENOMIC DNA]</scope>
    <source>
        <strain evidence="2">3L</strain>
    </source>
</reference>
<dbReference type="HOGENOM" id="CLU_3365916_0_0_3"/>
<evidence type="ECO:0000313" key="2">
    <source>
        <dbReference type="Proteomes" id="UP000003959"/>
    </source>
</evidence>